<keyword evidence="2" id="KW-1133">Transmembrane helix</keyword>
<dbReference type="AlphaFoldDB" id="A0AAD2FHS7"/>
<keyword evidence="2" id="KW-0812">Transmembrane</keyword>
<reference evidence="3" key="1">
    <citation type="submission" date="2023-08" db="EMBL/GenBank/DDBJ databases">
        <authorList>
            <person name="Audoor S."/>
            <person name="Bilcke G."/>
        </authorList>
    </citation>
    <scope>NUCLEOTIDE SEQUENCE</scope>
</reference>
<feature type="region of interest" description="Disordered" evidence="1">
    <location>
        <begin position="142"/>
        <end position="180"/>
    </location>
</feature>
<feature type="region of interest" description="Disordered" evidence="1">
    <location>
        <begin position="521"/>
        <end position="544"/>
    </location>
</feature>
<feature type="region of interest" description="Disordered" evidence="1">
    <location>
        <begin position="297"/>
        <end position="316"/>
    </location>
</feature>
<evidence type="ECO:0000313" key="3">
    <source>
        <dbReference type="EMBL" id="CAJ1932748.1"/>
    </source>
</evidence>
<proteinExistence type="predicted"/>
<sequence>MASKTSKTSKSTRRRTRQKRSRAESFTLSVPSTFVSSDFQVSSKAEETSSSKAPKVNPERDLWNQMLNIRQIVSRMQGNLNDLANHAENDTQDASISSHFDLSKELDSFSSQDDDDDDDSSSWNTADEIINLEGILVHVISSSDSTSSSSAHQQQQQQQQQMYQQQMYHHHHHHCTDDASEAASSCVSSLGLGGHETTTPIHHHDSKSIARGNLVSPGYSDSAAADTAVATTTCTTPRRSSNSSFQSQRTEESSSSVESFTSSWQELLHVLRILYFFLLEFPFHFYSFLTDCLPKSTTTKTTPTTARSRDHDSSKQQRDKRRFLLYSLLTLFIIGCVVWNKPSPSTTTPLSTRSIAAAELSQSCVTANKTSDMSSPLLSFTSHASSAGTINSPLSSTRETIELVNTATSMKKGWNTTFADVSLPISEESSSGQDIIKTTTTTTTTTRPKNKLVRRLQTQGKKLVHKLAKNNHKMWDQYPSSVVSSDPTVEKEVKELPAPIKILQEKGQDVLRKLVKNNGKMWASNPSTSMMMPKNKQDGTTTKSKSFNSFLKRTANMWSDKPSDYYIVNNNDGDDEGL</sequence>
<name>A0AAD2FHS7_9STRA</name>
<organism evidence="3 4">
    <name type="scientific">Cylindrotheca closterium</name>
    <dbReference type="NCBI Taxonomy" id="2856"/>
    <lineage>
        <taxon>Eukaryota</taxon>
        <taxon>Sar</taxon>
        <taxon>Stramenopiles</taxon>
        <taxon>Ochrophyta</taxon>
        <taxon>Bacillariophyta</taxon>
        <taxon>Bacillariophyceae</taxon>
        <taxon>Bacillariophycidae</taxon>
        <taxon>Bacillariales</taxon>
        <taxon>Bacillariaceae</taxon>
        <taxon>Cylindrotheca</taxon>
    </lineage>
</organism>
<feature type="region of interest" description="Disordered" evidence="1">
    <location>
        <begin position="230"/>
        <end position="252"/>
    </location>
</feature>
<dbReference type="Proteomes" id="UP001295423">
    <property type="component" value="Unassembled WGS sequence"/>
</dbReference>
<keyword evidence="2" id="KW-0472">Membrane</keyword>
<protein>
    <submittedName>
        <fullName evidence="3">Uncharacterized protein</fullName>
    </submittedName>
</protein>
<comment type="caution">
    <text evidence="3">The sequence shown here is derived from an EMBL/GenBank/DDBJ whole genome shotgun (WGS) entry which is preliminary data.</text>
</comment>
<keyword evidence="4" id="KW-1185">Reference proteome</keyword>
<feature type="transmembrane region" description="Helical" evidence="2">
    <location>
        <begin position="323"/>
        <end position="340"/>
    </location>
</feature>
<gene>
    <name evidence="3" type="ORF">CYCCA115_LOCUS2992</name>
</gene>
<evidence type="ECO:0000256" key="2">
    <source>
        <dbReference type="SAM" id="Phobius"/>
    </source>
</evidence>
<feature type="region of interest" description="Disordered" evidence="1">
    <location>
        <begin position="1"/>
        <end position="59"/>
    </location>
</feature>
<dbReference type="EMBL" id="CAKOGP040000224">
    <property type="protein sequence ID" value="CAJ1932748.1"/>
    <property type="molecule type" value="Genomic_DNA"/>
</dbReference>
<feature type="compositionally biased region" description="Low complexity" evidence="1">
    <location>
        <begin position="142"/>
        <end position="167"/>
    </location>
</feature>
<accession>A0AAD2FHS7</accession>
<feature type="compositionally biased region" description="Polar residues" evidence="1">
    <location>
        <begin position="24"/>
        <end position="41"/>
    </location>
</feature>
<feature type="compositionally biased region" description="Basic and acidic residues" evidence="1">
    <location>
        <begin position="307"/>
        <end position="316"/>
    </location>
</feature>
<evidence type="ECO:0000256" key="1">
    <source>
        <dbReference type="SAM" id="MobiDB-lite"/>
    </source>
</evidence>
<feature type="compositionally biased region" description="Basic residues" evidence="1">
    <location>
        <begin position="10"/>
        <end position="20"/>
    </location>
</feature>
<evidence type="ECO:0000313" key="4">
    <source>
        <dbReference type="Proteomes" id="UP001295423"/>
    </source>
</evidence>